<dbReference type="AlphaFoldDB" id="A0A151X8P2"/>
<name>A0A151X8P2_9HYME</name>
<gene>
    <name evidence="1" type="ORF">ALC60_04344</name>
</gene>
<evidence type="ECO:0000313" key="1">
    <source>
        <dbReference type="EMBL" id="KYQ56745.1"/>
    </source>
</evidence>
<sequence>MRIDVPTRVNCDNGLSVGDRVPRNGSEAWNEPLGATTAAAQCWKIGVSEPPEGYESLGGALYACVITSSTT</sequence>
<accession>A0A151X8P2</accession>
<dbReference type="Proteomes" id="UP000075809">
    <property type="component" value="Unassembled WGS sequence"/>
</dbReference>
<organism evidence="1 2">
    <name type="scientific">Mycetomoellerius zeteki</name>
    <dbReference type="NCBI Taxonomy" id="64791"/>
    <lineage>
        <taxon>Eukaryota</taxon>
        <taxon>Metazoa</taxon>
        <taxon>Ecdysozoa</taxon>
        <taxon>Arthropoda</taxon>
        <taxon>Hexapoda</taxon>
        <taxon>Insecta</taxon>
        <taxon>Pterygota</taxon>
        <taxon>Neoptera</taxon>
        <taxon>Endopterygota</taxon>
        <taxon>Hymenoptera</taxon>
        <taxon>Apocrita</taxon>
        <taxon>Aculeata</taxon>
        <taxon>Formicoidea</taxon>
        <taxon>Formicidae</taxon>
        <taxon>Myrmicinae</taxon>
        <taxon>Mycetomoellerius</taxon>
    </lineage>
</organism>
<evidence type="ECO:0000313" key="2">
    <source>
        <dbReference type="Proteomes" id="UP000075809"/>
    </source>
</evidence>
<reference evidence="1 2" key="1">
    <citation type="submission" date="2015-09" db="EMBL/GenBank/DDBJ databases">
        <title>Trachymyrmex zeteki WGS genome.</title>
        <authorList>
            <person name="Nygaard S."/>
            <person name="Hu H."/>
            <person name="Boomsma J."/>
            <person name="Zhang G."/>
        </authorList>
    </citation>
    <scope>NUCLEOTIDE SEQUENCE [LARGE SCALE GENOMIC DNA]</scope>
    <source>
        <strain evidence="1">Tzet28-1</strain>
        <tissue evidence="1">Whole body</tissue>
    </source>
</reference>
<dbReference type="EMBL" id="KQ982409">
    <property type="protein sequence ID" value="KYQ56745.1"/>
    <property type="molecule type" value="Genomic_DNA"/>
</dbReference>
<keyword evidence="2" id="KW-1185">Reference proteome</keyword>
<protein>
    <submittedName>
        <fullName evidence="1">Uncharacterized protein</fullName>
    </submittedName>
</protein>
<proteinExistence type="predicted"/>